<dbReference type="PANTHER" id="PTHR48164">
    <property type="entry name" value="DOLICHYL-DIPHOSPHOOLIGOSACCHARIDE--PROTEIN GLYCOSYLTRANSFERASE SUBUNIT 4"/>
    <property type="match status" value="1"/>
</dbReference>
<evidence type="ECO:0000256" key="5">
    <source>
        <dbReference type="ARBA" id="ARBA00022824"/>
    </source>
</evidence>
<evidence type="ECO:0000256" key="3">
    <source>
        <dbReference type="ARBA" id="ARBA00017662"/>
    </source>
</evidence>
<organism evidence="10 11">
    <name type="scientific">Malassezia sympodialis (strain ATCC 42132)</name>
    <name type="common">Atopic eczema-associated yeast</name>
    <dbReference type="NCBI Taxonomy" id="1230383"/>
    <lineage>
        <taxon>Eukaryota</taxon>
        <taxon>Fungi</taxon>
        <taxon>Dikarya</taxon>
        <taxon>Basidiomycota</taxon>
        <taxon>Ustilaginomycotina</taxon>
        <taxon>Malasseziomycetes</taxon>
        <taxon>Malasseziales</taxon>
        <taxon>Malasseziaceae</taxon>
        <taxon>Malassezia</taxon>
    </lineage>
</organism>
<evidence type="ECO:0000256" key="6">
    <source>
        <dbReference type="ARBA" id="ARBA00022968"/>
    </source>
</evidence>
<dbReference type="VEuPathDB" id="FungiDB:MSYG_4024"/>
<evidence type="ECO:0000313" key="11">
    <source>
        <dbReference type="Proteomes" id="UP000186303"/>
    </source>
</evidence>
<keyword evidence="11" id="KW-1185">Reference proteome</keyword>
<dbReference type="GO" id="GO:0008250">
    <property type="term" value="C:oligosaccharyltransferase complex"/>
    <property type="evidence" value="ECO:0007669"/>
    <property type="project" value="TreeGrafter"/>
</dbReference>
<dbReference type="Proteomes" id="UP000186303">
    <property type="component" value="Chromosome 7"/>
</dbReference>
<proteinExistence type="inferred from homology"/>
<keyword evidence="5" id="KW-0256">Endoplasmic reticulum</keyword>
<keyword evidence="6" id="KW-0735">Signal-anchor</keyword>
<sequence length="53" mass="5501">MITDSTLTTISNVLGSGAMALIVVYHILAVSTMRQVESLSNAAAQSNHKAVNA</sequence>
<gene>
    <name evidence="10" type="ORF">MSYG_4024</name>
</gene>
<comment type="subcellular location">
    <subcellularLocation>
        <location evidence="1">Endoplasmic reticulum membrane</location>
        <topology evidence="1">Single-pass type III membrane protein</topology>
    </subcellularLocation>
</comment>
<evidence type="ECO:0000256" key="1">
    <source>
        <dbReference type="ARBA" id="ARBA00004643"/>
    </source>
</evidence>
<comment type="similarity">
    <text evidence="2">Belongs to the OST4 family.</text>
</comment>
<evidence type="ECO:0000256" key="7">
    <source>
        <dbReference type="ARBA" id="ARBA00022989"/>
    </source>
</evidence>
<dbReference type="InterPro" id="IPR018943">
    <property type="entry name" value="Oligosaccaryltransferase"/>
</dbReference>
<dbReference type="Pfam" id="PF10215">
    <property type="entry name" value="Ost4"/>
    <property type="match status" value="1"/>
</dbReference>
<dbReference type="AlphaFoldDB" id="A0A1M8ABU9"/>
<keyword evidence="4 9" id="KW-0812">Transmembrane</keyword>
<feature type="transmembrane region" description="Helical" evidence="9">
    <location>
        <begin position="6"/>
        <end position="28"/>
    </location>
</feature>
<keyword evidence="8 9" id="KW-0472">Membrane</keyword>
<dbReference type="GO" id="GO:0018279">
    <property type="term" value="P:protein N-linked glycosylation via asparagine"/>
    <property type="evidence" value="ECO:0007669"/>
    <property type="project" value="TreeGrafter"/>
</dbReference>
<dbReference type="InterPro" id="IPR051307">
    <property type="entry name" value="OST4"/>
</dbReference>
<keyword evidence="7 9" id="KW-1133">Transmembrane helix</keyword>
<reference evidence="11" key="1">
    <citation type="journal article" date="2017" name="Nucleic Acids Res.">
        <title>Proteogenomics produces comprehensive and highly accurate protein-coding gene annotation in a complete genome assembly of Malassezia sympodialis.</title>
        <authorList>
            <person name="Zhu Y."/>
            <person name="Engstroem P.G."/>
            <person name="Tellgren-Roth C."/>
            <person name="Baudo C.D."/>
            <person name="Kennell J.C."/>
            <person name="Sun S."/>
            <person name="Billmyre R.B."/>
            <person name="Schroeder M.S."/>
            <person name="Andersson A."/>
            <person name="Holm T."/>
            <person name="Sigurgeirsson B."/>
            <person name="Wu G."/>
            <person name="Sankaranarayanan S.R."/>
            <person name="Siddharthan R."/>
            <person name="Sanyal K."/>
            <person name="Lundeberg J."/>
            <person name="Nystedt B."/>
            <person name="Boekhout T."/>
            <person name="Dawson T.L. Jr."/>
            <person name="Heitman J."/>
            <person name="Scheynius A."/>
            <person name="Lehtioe J."/>
        </authorList>
    </citation>
    <scope>NUCLEOTIDE SEQUENCE [LARGE SCALE GENOMIC DNA]</scope>
    <source>
        <strain evidence="11">ATCC 42132</strain>
    </source>
</reference>
<evidence type="ECO:0000256" key="9">
    <source>
        <dbReference type="SAM" id="Phobius"/>
    </source>
</evidence>
<name>A0A1M8ABU9_MALS4</name>
<evidence type="ECO:0000256" key="4">
    <source>
        <dbReference type="ARBA" id="ARBA00022692"/>
    </source>
</evidence>
<accession>A0A1M8ABU9</accession>
<evidence type="ECO:0000256" key="2">
    <source>
        <dbReference type="ARBA" id="ARBA00007685"/>
    </source>
</evidence>
<evidence type="ECO:0000256" key="8">
    <source>
        <dbReference type="ARBA" id="ARBA00023136"/>
    </source>
</evidence>
<dbReference type="EMBL" id="LT671827">
    <property type="protein sequence ID" value="SHO79674.1"/>
    <property type="molecule type" value="Genomic_DNA"/>
</dbReference>
<dbReference type="InterPro" id="IPR036330">
    <property type="entry name" value="Ost4p_sf"/>
</dbReference>
<protein>
    <recommendedName>
        <fullName evidence="3">Dolichyl-diphosphooligosaccharide--protein glycosyltransferase subunit 4</fullName>
    </recommendedName>
</protein>
<dbReference type="OrthoDB" id="2124077at2759"/>
<dbReference type="PANTHER" id="PTHR48164:SF1">
    <property type="entry name" value="DOLICHYL-DIPHOSPHOOLIGOSACCHARIDE--PROTEIN GLYCOSYLTRANSFERASE SUBUNIT 4"/>
    <property type="match status" value="1"/>
</dbReference>
<evidence type="ECO:0000313" key="10">
    <source>
        <dbReference type="EMBL" id="SHO79674.1"/>
    </source>
</evidence>
<dbReference type="SUPFAM" id="SSF103464">
    <property type="entry name" value="Oligosaccharyltransferase subunit ost4p"/>
    <property type="match status" value="1"/>
</dbReference>